<dbReference type="AlphaFoldDB" id="A0A1X9MB29"/>
<proteinExistence type="predicted"/>
<evidence type="ECO:0008006" key="3">
    <source>
        <dbReference type="Google" id="ProtNLM"/>
    </source>
</evidence>
<dbReference type="Pfam" id="PF04134">
    <property type="entry name" value="DCC1-like"/>
    <property type="match status" value="1"/>
</dbReference>
<dbReference type="EMBL" id="CP020814">
    <property type="protein sequence ID" value="ARK30627.1"/>
    <property type="molecule type" value="Genomic_DNA"/>
</dbReference>
<dbReference type="InterPro" id="IPR052927">
    <property type="entry name" value="DCC_oxidoreductase"/>
</dbReference>
<sequence length="129" mass="15131">MKIILFDGVCNICHESVNFVIRRDHKAVFSFASLQGAKGKELIEARNVCKEINSLVLIEDSEIYYKSTAALRICKQLNGWWKVLYVFIIIPKSIRDFVYDCIAKNRYKWFGKKESCDLTLLKEQKRFLD</sequence>
<organism evidence="1 2">
    <name type="scientific">Halalkalibacter krulwichiae</name>
    <dbReference type="NCBI Taxonomy" id="199441"/>
    <lineage>
        <taxon>Bacteria</taxon>
        <taxon>Bacillati</taxon>
        <taxon>Bacillota</taxon>
        <taxon>Bacilli</taxon>
        <taxon>Bacillales</taxon>
        <taxon>Bacillaceae</taxon>
        <taxon>Halalkalibacter</taxon>
    </lineage>
</organism>
<dbReference type="Proteomes" id="UP000193006">
    <property type="component" value="Chromosome"/>
</dbReference>
<dbReference type="PANTHER" id="PTHR33639:SF2">
    <property type="entry name" value="DUF393 DOMAIN-CONTAINING PROTEIN"/>
    <property type="match status" value="1"/>
</dbReference>
<gene>
    <name evidence="1" type="ORF">BkAM31D_12750</name>
</gene>
<accession>A0A1X9MB29</accession>
<dbReference type="STRING" id="199441.BkAM31D_12750"/>
<dbReference type="InterPro" id="IPR007263">
    <property type="entry name" value="DCC1-like"/>
</dbReference>
<reference evidence="1 2" key="1">
    <citation type="submission" date="2017-04" db="EMBL/GenBank/DDBJ databases">
        <title>Bacillus krulwichiae AM31D Genome sequencing and assembly.</title>
        <authorList>
            <person name="Krulwich T.A."/>
            <person name="Anastor L."/>
            <person name="Ehrlich R."/>
            <person name="Ehrlich G.D."/>
            <person name="Janto B."/>
        </authorList>
    </citation>
    <scope>NUCLEOTIDE SEQUENCE [LARGE SCALE GENOMIC DNA]</scope>
    <source>
        <strain evidence="1 2">AM31D</strain>
    </source>
</reference>
<keyword evidence="2" id="KW-1185">Reference proteome</keyword>
<protein>
    <recommendedName>
        <fullName evidence="3">Thiol-disulfide oxidoreductase</fullName>
    </recommendedName>
</protein>
<dbReference type="RefSeq" id="WP_066149283.1">
    <property type="nucleotide sequence ID" value="NZ_CP020814.1"/>
</dbReference>
<evidence type="ECO:0000313" key="1">
    <source>
        <dbReference type="EMBL" id="ARK30627.1"/>
    </source>
</evidence>
<evidence type="ECO:0000313" key="2">
    <source>
        <dbReference type="Proteomes" id="UP000193006"/>
    </source>
</evidence>
<dbReference type="KEGG" id="bkw:BkAM31D_12750"/>
<name>A0A1X9MB29_9BACI</name>
<dbReference type="PANTHER" id="PTHR33639">
    <property type="entry name" value="THIOL-DISULFIDE OXIDOREDUCTASE DCC"/>
    <property type="match status" value="1"/>
</dbReference>
<dbReference type="GO" id="GO:0015035">
    <property type="term" value="F:protein-disulfide reductase activity"/>
    <property type="evidence" value="ECO:0007669"/>
    <property type="project" value="InterPro"/>
</dbReference>